<evidence type="ECO:0000256" key="1">
    <source>
        <dbReference type="SAM" id="MobiDB-lite"/>
    </source>
</evidence>
<gene>
    <name evidence="2" type="ORF">PPAR00522_LOCUS18313</name>
</gene>
<reference evidence="2" key="1">
    <citation type="submission" date="2021-01" db="EMBL/GenBank/DDBJ databases">
        <authorList>
            <person name="Corre E."/>
            <person name="Pelletier E."/>
            <person name="Niang G."/>
            <person name="Scheremetjew M."/>
            <person name="Finn R."/>
            <person name="Kale V."/>
            <person name="Holt S."/>
            <person name="Cochrane G."/>
            <person name="Meng A."/>
            <person name="Brown T."/>
            <person name="Cohen L."/>
        </authorList>
    </citation>
    <scope>NUCLEOTIDE SEQUENCE</scope>
    <source>
        <strain evidence="2">SAG 63-3</strain>
    </source>
</reference>
<feature type="compositionally biased region" description="Acidic residues" evidence="1">
    <location>
        <begin position="171"/>
        <end position="185"/>
    </location>
</feature>
<dbReference type="EMBL" id="HBFM01028255">
    <property type="protein sequence ID" value="CAD8786295.1"/>
    <property type="molecule type" value="Transcribed_RNA"/>
</dbReference>
<organism evidence="2">
    <name type="scientific">Polytomella parva</name>
    <dbReference type="NCBI Taxonomy" id="51329"/>
    <lineage>
        <taxon>Eukaryota</taxon>
        <taxon>Viridiplantae</taxon>
        <taxon>Chlorophyta</taxon>
        <taxon>core chlorophytes</taxon>
        <taxon>Chlorophyceae</taxon>
        <taxon>CS clade</taxon>
        <taxon>Chlamydomonadales</taxon>
        <taxon>Chlamydomonadaceae</taxon>
        <taxon>Polytomella</taxon>
    </lineage>
</organism>
<feature type="compositionally biased region" description="Gly residues" evidence="1">
    <location>
        <begin position="296"/>
        <end position="314"/>
    </location>
</feature>
<protein>
    <submittedName>
        <fullName evidence="2">Uncharacterized protein</fullName>
    </submittedName>
</protein>
<name>A0A7S0VCK0_9CHLO</name>
<sequence length="314" mass="35095">MSDKLSLLPWSGNSIKETVLDRKDGNSELEHGFKTINVTGLSADEDIQVRWFIEPDEGQSYFKWWRAKIISFRHECSLSYLIPKEEGDENADNVALVEYEAFDSFDVERSEVAFLPNNRLVTLDEELLSSLKCGSLLKNPLSSLRWRRLGDSSEPAEDDEDVQEDGEIGEDAAEAQEEDTEEEGESCTATETEGEGTADEATRRRRRNNTLSLKDLSSDMVKNEKEWLNGRTLEQAEAEALAPLPAHQRANIAAGFRDFADKFMDFLKQKEAMVKEEGASVVITEEDIRSFQSGLARGGVKGMGRGGRNGSQKG</sequence>
<proteinExistence type="predicted"/>
<evidence type="ECO:0000313" key="2">
    <source>
        <dbReference type="EMBL" id="CAD8786295.1"/>
    </source>
</evidence>
<accession>A0A7S0VCK0</accession>
<feature type="region of interest" description="Disordered" evidence="1">
    <location>
        <begin position="294"/>
        <end position="314"/>
    </location>
</feature>
<dbReference type="AlphaFoldDB" id="A0A7S0VCK0"/>
<feature type="region of interest" description="Disordered" evidence="1">
    <location>
        <begin position="171"/>
        <end position="209"/>
    </location>
</feature>